<dbReference type="EMBL" id="CAADFC020000016">
    <property type="protein sequence ID" value="VIO72967.1"/>
    <property type="molecule type" value="Genomic_DNA"/>
</dbReference>
<dbReference type="GO" id="GO:0000287">
    <property type="term" value="F:magnesium ion binding"/>
    <property type="evidence" value="ECO:0007669"/>
    <property type="project" value="InterPro"/>
</dbReference>
<dbReference type="PIRSF" id="PIRSF036565">
    <property type="entry name" value="Pyruvt_ip_decrb"/>
    <property type="match status" value="1"/>
</dbReference>
<evidence type="ECO:0000256" key="9">
    <source>
        <dbReference type="PIRSR" id="PIRSR036565-2"/>
    </source>
</evidence>
<dbReference type="InterPro" id="IPR012001">
    <property type="entry name" value="Thiamin_PyroP_enz_TPP-bd_dom"/>
</dbReference>
<evidence type="ECO:0000256" key="4">
    <source>
        <dbReference type="ARBA" id="ARBA00022723"/>
    </source>
</evidence>
<dbReference type="GO" id="GO:0004737">
    <property type="term" value="F:pyruvate decarboxylase activity"/>
    <property type="evidence" value="ECO:0007669"/>
    <property type="project" value="TreeGrafter"/>
</dbReference>
<dbReference type="InterPro" id="IPR047213">
    <property type="entry name" value="TPP_PYR_PDC_IPDC-like"/>
</dbReference>
<evidence type="ECO:0000256" key="5">
    <source>
        <dbReference type="ARBA" id="ARBA00022793"/>
    </source>
</evidence>
<sequence>MSTTVVQHVLSRLRDVGITDVFGVPGDFSFPLNDTVDAASGMRWIGCANELNAAYAADGYARVKGAGAVCTTFGVGELSALNAVAGAYAEQLPVFHLVGTPPIAAQAARILSHHTLGNGDFNLFQRMSEPIVCASAVMTPQNVAYETERLIHAAFYHLRPVYMAFPADLATRPALGRAKPVDGPESDALFLEQVVENILSALGRARTACILPGFLVARSRLEASMQAVIDSSGLPFATMLLDKSVLDESQPGYIGMYAGRLLDEDVCQFVESCDVVLAVGVVFSDLNTGAFTAHLDPARLISIGLHQVTLRGRTYHGIEMADVLTLLSKRLTRRRQPACVRATSVRAASGDDSAPITAAALYPRWNMFIRPNDIVVAETSTVSMGLGFARLPRGATFYNQALWGSIGWATPAALGAAVAAPGSRVLLITGEGSHQFTAQEIGQFGRLGLKPVIFVLNNGGYTLERLLCGDPGASYNDIAPWRYAELPRVLGCDGWMTSRVATCGELDQALKRANSAEGGVYIEVVTAPDEAPPFPLRLRDAATRLYRPD</sequence>
<organism evidence="14 15">
    <name type="scientific">Bradyrhizobium ivorense</name>
    <dbReference type="NCBI Taxonomy" id="2511166"/>
    <lineage>
        <taxon>Bacteria</taxon>
        <taxon>Pseudomonadati</taxon>
        <taxon>Pseudomonadota</taxon>
        <taxon>Alphaproteobacteria</taxon>
        <taxon>Hyphomicrobiales</taxon>
        <taxon>Nitrobacteraceae</taxon>
        <taxon>Bradyrhizobium</taxon>
    </lineage>
</organism>
<comment type="caution">
    <text evidence="14">The sequence shown here is derived from an EMBL/GenBank/DDBJ whole genome shotgun (WGS) entry which is preliminary data.</text>
</comment>
<feature type="binding site" evidence="9">
    <location>
        <position position="460"/>
    </location>
    <ligand>
        <name>Mg(2+)</name>
        <dbReference type="ChEBI" id="CHEBI:18420"/>
    </ligand>
</feature>
<reference evidence="14" key="1">
    <citation type="submission" date="2019-02" db="EMBL/GenBank/DDBJ databases">
        <authorList>
            <person name="Pothier F.J."/>
        </authorList>
    </citation>
    <scope>NUCLEOTIDE SEQUENCE</scope>
    <source>
        <strain evidence="14">CI-1B</strain>
    </source>
</reference>
<dbReference type="InterPro" id="IPR047214">
    <property type="entry name" value="TPP_PDC_IPDC"/>
</dbReference>
<dbReference type="InterPro" id="IPR012000">
    <property type="entry name" value="Thiamin_PyroP_enz_cen_dom"/>
</dbReference>
<dbReference type="FunFam" id="3.40.50.970:FF:000019">
    <property type="entry name" value="Pyruvate decarboxylase isozyme"/>
    <property type="match status" value="1"/>
</dbReference>
<evidence type="ECO:0000259" key="11">
    <source>
        <dbReference type="Pfam" id="PF00205"/>
    </source>
</evidence>
<dbReference type="CDD" id="cd07038">
    <property type="entry name" value="TPP_PYR_PDC_IPDC_like"/>
    <property type="match status" value="1"/>
</dbReference>
<dbReference type="Pfam" id="PF02775">
    <property type="entry name" value="TPP_enzyme_C"/>
    <property type="match status" value="1"/>
</dbReference>
<dbReference type="PANTHER" id="PTHR43452:SF30">
    <property type="entry name" value="PYRUVATE DECARBOXYLASE ISOZYME 1-RELATED"/>
    <property type="match status" value="1"/>
</dbReference>
<dbReference type="SUPFAM" id="SSF52518">
    <property type="entry name" value="Thiamin diphosphate-binding fold (THDP-binding)"/>
    <property type="match status" value="2"/>
</dbReference>
<dbReference type="AlphaFoldDB" id="A0A508TG87"/>
<dbReference type="CDD" id="cd02005">
    <property type="entry name" value="TPP_PDC_IPDC"/>
    <property type="match status" value="1"/>
</dbReference>
<keyword evidence="7 10" id="KW-0786">Thiamine pyrophosphate</keyword>
<evidence type="ECO:0000259" key="13">
    <source>
        <dbReference type="Pfam" id="PF02776"/>
    </source>
</evidence>
<dbReference type="Pfam" id="PF02776">
    <property type="entry name" value="TPP_enzyme_N"/>
    <property type="match status" value="1"/>
</dbReference>
<dbReference type="GO" id="GO:0030976">
    <property type="term" value="F:thiamine pyrophosphate binding"/>
    <property type="evidence" value="ECO:0007669"/>
    <property type="project" value="InterPro"/>
</dbReference>
<feature type="domain" description="Thiamine pyrophosphate enzyme N-terminal TPP-binding" evidence="13">
    <location>
        <begin position="4"/>
        <end position="113"/>
    </location>
</feature>
<evidence type="ECO:0000256" key="7">
    <source>
        <dbReference type="ARBA" id="ARBA00023052"/>
    </source>
</evidence>
<dbReference type="Gene3D" id="3.40.50.1220">
    <property type="entry name" value="TPP-binding domain"/>
    <property type="match status" value="1"/>
</dbReference>
<evidence type="ECO:0000259" key="12">
    <source>
        <dbReference type="Pfam" id="PF02775"/>
    </source>
</evidence>
<evidence type="ECO:0000256" key="2">
    <source>
        <dbReference type="ARBA" id="ARBA00001964"/>
    </source>
</evidence>
<evidence type="ECO:0000256" key="6">
    <source>
        <dbReference type="ARBA" id="ARBA00022842"/>
    </source>
</evidence>
<comment type="cofactor">
    <cofactor evidence="2">
        <name>thiamine diphosphate</name>
        <dbReference type="ChEBI" id="CHEBI:58937"/>
    </cofactor>
</comment>
<keyword evidence="5" id="KW-0210">Decarboxylase</keyword>
<dbReference type="Gene3D" id="3.40.50.970">
    <property type="match status" value="2"/>
</dbReference>
<dbReference type="PANTHER" id="PTHR43452">
    <property type="entry name" value="PYRUVATE DECARBOXYLASE"/>
    <property type="match status" value="1"/>
</dbReference>
<name>A0A508TG87_9BRAD</name>
<evidence type="ECO:0000256" key="8">
    <source>
        <dbReference type="ARBA" id="ARBA00023239"/>
    </source>
</evidence>
<feature type="binding site" evidence="9">
    <location>
        <position position="458"/>
    </location>
    <ligand>
        <name>Mg(2+)</name>
        <dbReference type="ChEBI" id="CHEBI:18420"/>
    </ligand>
</feature>
<dbReference type="InterPro" id="IPR029035">
    <property type="entry name" value="DHS-like_NAD/FAD-binding_dom"/>
</dbReference>
<dbReference type="RefSeq" id="WP_139861744.1">
    <property type="nucleotide sequence ID" value="NZ_CAADFC020000016.1"/>
</dbReference>
<accession>A0A508TG87</accession>
<dbReference type="Proteomes" id="UP000328092">
    <property type="component" value="Unassembled WGS sequence"/>
</dbReference>
<dbReference type="InterPro" id="IPR011766">
    <property type="entry name" value="TPP_enzyme_TPP-bd"/>
</dbReference>
<comment type="cofactor">
    <cofactor evidence="1">
        <name>a metal cation</name>
        <dbReference type="ChEBI" id="CHEBI:25213"/>
    </cofactor>
</comment>
<dbReference type="OrthoDB" id="4494979at2"/>
<evidence type="ECO:0000256" key="10">
    <source>
        <dbReference type="RuleBase" id="RU362132"/>
    </source>
</evidence>
<keyword evidence="4 9" id="KW-0479">Metal-binding</keyword>
<dbReference type="SUPFAM" id="SSF52467">
    <property type="entry name" value="DHS-like NAD/FAD-binding domain"/>
    <property type="match status" value="1"/>
</dbReference>
<proteinExistence type="inferred from homology"/>
<evidence type="ECO:0000313" key="15">
    <source>
        <dbReference type="Proteomes" id="UP000328092"/>
    </source>
</evidence>
<keyword evidence="8 14" id="KW-0456">Lyase</keyword>
<comment type="cofactor">
    <cofactor evidence="9">
        <name>Mg(2+)</name>
        <dbReference type="ChEBI" id="CHEBI:18420"/>
    </cofactor>
    <text evidence="9">Binds 1 Mg(2+) per subunit.</text>
</comment>
<protein>
    <submittedName>
        <fullName evidence="14">Alpha-keto-acid decarboxylase</fullName>
        <ecNumber evidence="14">4.1.1.-</ecNumber>
    </submittedName>
</protein>
<comment type="similarity">
    <text evidence="3 10">Belongs to the TPP enzyme family.</text>
</comment>
<gene>
    <name evidence="14" type="primary">kdc</name>
    <name evidence="14" type="ORF">CI1B_46160</name>
</gene>
<evidence type="ECO:0000256" key="3">
    <source>
        <dbReference type="ARBA" id="ARBA00007812"/>
    </source>
</evidence>
<keyword evidence="6 9" id="KW-0460">Magnesium</keyword>
<dbReference type="FunFam" id="3.40.50.970:FF:000024">
    <property type="entry name" value="Pyruvate decarboxylase isozyme"/>
    <property type="match status" value="1"/>
</dbReference>
<evidence type="ECO:0000313" key="14">
    <source>
        <dbReference type="EMBL" id="VIO72967.1"/>
    </source>
</evidence>
<dbReference type="InterPro" id="IPR029061">
    <property type="entry name" value="THDP-binding"/>
</dbReference>
<feature type="domain" description="Thiamine pyrophosphate enzyme TPP-binding" evidence="12">
    <location>
        <begin position="389"/>
        <end position="524"/>
    </location>
</feature>
<dbReference type="InterPro" id="IPR012110">
    <property type="entry name" value="PDC/IPDC-like"/>
</dbReference>
<keyword evidence="15" id="KW-1185">Reference proteome</keyword>
<dbReference type="GO" id="GO:0005829">
    <property type="term" value="C:cytosol"/>
    <property type="evidence" value="ECO:0007669"/>
    <property type="project" value="TreeGrafter"/>
</dbReference>
<evidence type="ECO:0000256" key="1">
    <source>
        <dbReference type="ARBA" id="ARBA00001920"/>
    </source>
</evidence>
<dbReference type="EC" id="4.1.1.-" evidence="14"/>
<feature type="domain" description="Thiamine pyrophosphate enzyme central" evidence="11">
    <location>
        <begin position="196"/>
        <end position="312"/>
    </location>
</feature>
<dbReference type="GO" id="GO:0000949">
    <property type="term" value="P:aromatic amino acid family catabolic process to alcohol via Ehrlich pathway"/>
    <property type="evidence" value="ECO:0007669"/>
    <property type="project" value="TreeGrafter"/>
</dbReference>
<dbReference type="Pfam" id="PF00205">
    <property type="entry name" value="TPP_enzyme_M"/>
    <property type="match status" value="1"/>
</dbReference>